<name>A0A1B8PKY4_MORNO</name>
<dbReference type="RefSeq" id="WP_066891871.1">
    <property type="nucleotide sequence ID" value="NZ_LZDN01000003.1"/>
</dbReference>
<accession>A0A1B8PKY4</accession>
<dbReference type="OrthoDB" id="6658193at2"/>
<sequence length="106" mass="12309">MNILIKLASDNELIAYEALALAFVLATFDHNVRLFFDTPAHVLLDDPNSRVYGMIQSLDLYDMDKAWHNFNDTQMTAFDDNIRRALSDERCIFDDKRALFDSVLEF</sequence>
<proteinExistence type="predicted"/>
<protein>
    <submittedName>
        <fullName evidence="1">Uncharacterized protein</fullName>
    </submittedName>
</protein>
<organism evidence="1 2">
    <name type="scientific">Moraxella nonliquefaciens</name>
    <dbReference type="NCBI Taxonomy" id="478"/>
    <lineage>
        <taxon>Bacteria</taxon>
        <taxon>Pseudomonadati</taxon>
        <taxon>Pseudomonadota</taxon>
        <taxon>Gammaproteobacteria</taxon>
        <taxon>Moraxellales</taxon>
        <taxon>Moraxellaceae</taxon>
        <taxon>Moraxella</taxon>
    </lineage>
</organism>
<dbReference type="Proteomes" id="UP000092671">
    <property type="component" value="Unassembled WGS sequence"/>
</dbReference>
<dbReference type="EMBL" id="LZDN01000003">
    <property type="protein sequence ID" value="OBX51792.1"/>
    <property type="molecule type" value="Genomic_DNA"/>
</dbReference>
<evidence type="ECO:0000313" key="2">
    <source>
        <dbReference type="Proteomes" id="UP000092671"/>
    </source>
</evidence>
<reference evidence="1 2" key="1">
    <citation type="submission" date="2016-06" db="EMBL/GenBank/DDBJ databases">
        <title>Draft genome of Moraxella nonliquefaciens CCUG 60284.</title>
        <authorList>
            <person name="Salva-Serra F."/>
            <person name="Engstrom-Jakobsson H."/>
            <person name="Thorell K."/>
            <person name="Gonzales-Siles L."/>
            <person name="Karlsson R."/>
            <person name="Boulund F."/>
            <person name="Engstrand L."/>
            <person name="Kristiansson E."/>
            <person name="Moore E."/>
        </authorList>
    </citation>
    <scope>NUCLEOTIDE SEQUENCE [LARGE SCALE GENOMIC DNA]</scope>
    <source>
        <strain evidence="1 2">CCUG 60284</strain>
    </source>
</reference>
<comment type="caution">
    <text evidence="1">The sequence shown here is derived from an EMBL/GenBank/DDBJ whole genome shotgun (WGS) entry which is preliminary data.</text>
</comment>
<dbReference type="AlphaFoldDB" id="A0A1B8PKY4"/>
<gene>
    <name evidence="1" type="ORF">A9Z60_05750</name>
</gene>
<evidence type="ECO:0000313" key="1">
    <source>
        <dbReference type="EMBL" id="OBX51792.1"/>
    </source>
</evidence>